<sequence>MKDMLLILSDMLNLMKRGSIEATNDILMSVCDIDHIRHRNLLSALVNIFSGLIAFTLLDHKNTRFNPARTLAHSRVPVVIT</sequence>
<name>A0ABW3SLU5_9BACT</name>
<evidence type="ECO:0000313" key="1">
    <source>
        <dbReference type="EMBL" id="MFD1185839.1"/>
    </source>
</evidence>
<reference evidence="2" key="1">
    <citation type="journal article" date="2019" name="Int. J. Syst. Evol. Microbiol.">
        <title>The Global Catalogue of Microorganisms (GCM) 10K type strain sequencing project: providing services to taxonomists for standard genome sequencing and annotation.</title>
        <authorList>
            <consortium name="The Broad Institute Genomics Platform"/>
            <consortium name="The Broad Institute Genome Sequencing Center for Infectious Disease"/>
            <person name="Wu L."/>
            <person name="Ma J."/>
        </authorList>
    </citation>
    <scope>NUCLEOTIDE SEQUENCE [LARGE SCALE GENOMIC DNA]</scope>
    <source>
        <strain evidence="2">JCM 31319</strain>
    </source>
</reference>
<dbReference type="EMBL" id="JBHTLD010000039">
    <property type="protein sequence ID" value="MFD1185839.1"/>
    <property type="molecule type" value="Genomic_DNA"/>
</dbReference>
<gene>
    <name evidence="1" type="ORF">ACFQ2O_06435</name>
</gene>
<evidence type="ECO:0008006" key="3">
    <source>
        <dbReference type="Google" id="ProtNLM"/>
    </source>
</evidence>
<proteinExistence type="predicted"/>
<evidence type="ECO:0000313" key="2">
    <source>
        <dbReference type="Proteomes" id="UP001597094"/>
    </source>
</evidence>
<dbReference type="Proteomes" id="UP001597094">
    <property type="component" value="Unassembled WGS sequence"/>
</dbReference>
<comment type="caution">
    <text evidence="1">The sequence shown here is derived from an EMBL/GenBank/DDBJ whole genome shotgun (WGS) entry which is preliminary data.</text>
</comment>
<protein>
    <recommendedName>
        <fullName evidence="3">Transposase DDE domain-containing protein</fullName>
    </recommendedName>
</protein>
<organism evidence="1 2">
    <name type="scientific">Pontibacter rugosus</name>
    <dbReference type="NCBI Taxonomy" id="1745966"/>
    <lineage>
        <taxon>Bacteria</taxon>
        <taxon>Pseudomonadati</taxon>
        <taxon>Bacteroidota</taxon>
        <taxon>Cytophagia</taxon>
        <taxon>Cytophagales</taxon>
        <taxon>Hymenobacteraceae</taxon>
        <taxon>Pontibacter</taxon>
    </lineage>
</organism>
<dbReference type="RefSeq" id="WP_377524217.1">
    <property type="nucleotide sequence ID" value="NZ_JBHTLD010000039.1"/>
</dbReference>
<keyword evidence="2" id="KW-1185">Reference proteome</keyword>
<accession>A0ABW3SLU5</accession>